<feature type="compositionally biased region" description="Basic residues" evidence="1">
    <location>
        <begin position="61"/>
        <end position="73"/>
    </location>
</feature>
<feature type="region of interest" description="Disordered" evidence="1">
    <location>
        <begin position="21"/>
        <end position="100"/>
    </location>
</feature>
<feature type="compositionally biased region" description="Basic and acidic residues" evidence="1">
    <location>
        <begin position="21"/>
        <end position="54"/>
    </location>
</feature>
<proteinExistence type="predicted"/>
<dbReference type="EMBL" id="BMFW01000064">
    <property type="protein sequence ID" value="GGI03203.1"/>
    <property type="molecule type" value="Genomic_DNA"/>
</dbReference>
<accession>A0ABQ2AZR8</accession>
<dbReference type="Proteomes" id="UP000643279">
    <property type="component" value="Unassembled WGS sequence"/>
</dbReference>
<keyword evidence="3" id="KW-1185">Reference proteome</keyword>
<evidence type="ECO:0000313" key="2">
    <source>
        <dbReference type="EMBL" id="GGI03203.1"/>
    </source>
</evidence>
<protein>
    <submittedName>
        <fullName evidence="2">Uncharacterized protein</fullName>
    </submittedName>
</protein>
<gene>
    <name evidence="2" type="ORF">GCM10007170_46640</name>
</gene>
<organism evidence="2 3">
    <name type="scientific">Arthrobacter liuii</name>
    <dbReference type="NCBI Taxonomy" id="1476996"/>
    <lineage>
        <taxon>Bacteria</taxon>
        <taxon>Bacillati</taxon>
        <taxon>Actinomycetota</taxon>
        <taxon>Actinomycetes</taxon>
        <taxon>Micrococcales</taxon>
        <taxon>Micrococcaceae</taxon>
        <taxon>Arthrobacter</taxon>
    </lineage>
</organism>
<sequence>MLGWVGAYALQRPGVDWLDVREQEAQHRQRADSMWDQAGNHRPDGRDRDQDSQKHPSLMSRTHRARRPRRAAKKDRSQESSDRTGTQTGKVGESATVEGK</sequence>
<evidence type="ECO:0000313" key="3">
    <source>
        <dbReference type="Proteomes" id="UP000643279"/>
    </source>
</evidence>
<reference evidence="3" key="1">
    <citation type="journal article" date="2019" name="Int. J. Syst. Evol. Microbiol.">
        <title>The Global Catalogue of Microorganisms (GCM) 10K type strain sequencing project: providing services to taxonomists for standard genome sequencing and annotation.</title>
        <authorList>
            <consortium name="The Broad Institute Genomics Platform"/>
            <consortium name="The Broad Institute Genome Sequencing Center for Infectious Disease"/>
            <person name="Wu L."/>
            <person name="Ma J."/>
        </authorList>
    </citation>
    <scope>NUCLEOTIDE SEQUENCE [LARGE SCALE GENOMIC DNA]</scope>
    <source>
        <strain evidence="3">CGMCC 1.12778</strain>
    </source>
</reference>
<evidence type="ECO:0000256" key="1">
    <source>
        <dbReference type="SAM" id="MobiDB-lite"/>
    </source>
</evidence>
<comment type="caution">
    <text evidence="2">The sequence shown here is derived from an EMBL/GenBank/DDBJ whole genome shotgun (WGS) entry which is preliminary data.</text>
</comment>
<name>A0ABQ2AZR8_9MICC</name>